<evidence type="ECO:0000313" key="5">
    <source>
        <dbReference type="EMBL" id="GEB85767.1"/>
    </source>
</evidence>
<reference evidence="5 6" key="1">
    <citation type="submission" date="2019-06" db="EMBL/GenBank/DDBJ databases">
        <title>Whole genome shotgun sequence of Acetobacter peroxydans NBRC 13755.</title>
        <authorList>
            <person name="Hosoyama A."/>
            <person name="Uohara A."/>
            <person name="Ohji S."/>
            <person name="Ichikawa N."/>
        </authorList>
    </citation>
    <scope>NUCLEOTIDE SEQUENCE [LARGE SCALE GENOMIC DNA]</scope>
    <source>
        <strain evidence="5 6">NBRC 13755</strain>
    </source>
</reference>
<comment type="cofactor">
    <cofactor evidence="4">
        <name>Mg(2+)</name>
        <dbReference type="ChEBI" id="CHEBI:18420"/>
    </cofactor>
</comment>
<gene>
    <name evidence="5" type="ORF">APE01nite_15640</name>
</gene>
<accession>A0A4Y3TXB5</accession>
<dbReference type="AlphaFoldDB" id="A0A4Y3TXB5"/>
<keyword evidence="4" id="KW-0460">Magnesium</keyword>
<dbReference type="PANTHER" id="PTHR23407:SF1">
    <property type="entry name" value="5-FORMYLTETRAHYDROFOLATE CYCLO-LIGASE"/>
    <property type="match status" value="1"/>
</dbReference>
<evidence type="ECO:0000256" key="2">
    <source>
        <dbReference type="ARBA" id="ARBA00022741"/>
    </source>
</evidence>
<protein>
    <recommendedName>
        <fullName evidence="4">5-formyltetrahydrofolate cyclo-ligase</fullName>
        <ecNumber evidence="4">6.3.3.2</ecNumber>
    </recommendedName>
</protein>
<comment type="caution">
    <text evidence="5">The sequence shown here is derived from an EMBL/GenBank/DDBJ whole genome shotgun (WGS) entry which is preliminary data.</text>
</comment>
<dbReference type="GO" id="GO:0005524">
    <property type="term" value="F:ATP binding"/>
    <property type="evidence" value="ECO:0007669"/>
    <property type="project" value="UniProtKB-KW"/>
</dbReference>
<comment type="similarity">
    <text evidence="1 4">Belongs to the 5-formyltetrahydrofolate cyclo-ligase family.</text>
</comment>
<keyword evidence="4" id="KW-0479">Metal-binding</keyword>
<dbReference type="Gene3D" id="3.40.50.10420">
    <property type="entry name" value="NagB/RpiA/CoA transferase-like"/>
    <property type="match status" value="1"/>
</dbReference>
<proteinExistence type="inferred from homology"/>
<keyword evidence="3 4" id="KW-0067">ATP-binding</keyword>
<dbReference type="EC" id="6.3.3.2" evidence="4"/>
<dbReference type="GO" id="GO:0009396">
    <property type="term" value="P:folic acid-containing compound biosynthetic process"/>
    <property type="evidence" value="ECO:0007669"/>
    <property type="project" value="TreeGrafter"/>
</dbReference>
<name>A0A4Y3TXB5_9PROT</name>
<dbReference type="InterPro" id="IPR037171">
    <property type="entry name" value="NagB/RpiA_transferase-like"/>
</dbReference>
<dbReference type="InterPro" id="IPR024185">
    <property type="entry name" value="FTHF_cligase-like_sf"/>
</dbReference>
<evidence type="ECO:0000256" key="3">
    <source>
        <dbReference type="ARBA" id="ARBA00022840"/>
    </source>
</evidence>
<dbReference type="NCBIfam" id="TIGR02727">
    <property type="entry name" value="MTHFS_bact"/>
    <property type="match status" value="1"/>
</dbReference>
<dbReference type="OrthoDB" id="9801938at2"/>
<dbReference type="GO" id="GO:0035999">
    <property type="term" value="P:tetrahydrofolate interconversion"/>
    <property type="evidence" value="ECO:0007669"/>
    <property type="project" value="TreeGrafter"/>
</dbReference>
<evidence type="ECO:0000256" key="1">
    <source>
        <dbReference type="ARBA" id="ARBA00010638"/>
    </source>
</evidence>
<dbReference type="GO" id="GO:0030272">
    <property type="term" value="F:5-formyltetrahydrofolate cyclo-ligase activity"/>
    <property type="evidence" value="ECO:0007669"/>
    <property type="project" value="UniProtKB-EC"/>
</dbReference>
<dbReference type="Pfam" id="PF01812">
    <property type="entry name" value="5-FTHF_cyc-lig"/>
    <property type="match status" value="1"/>
</dbReference>
<keyword evidence="2 4" id="KW-0547">Nucleotide-binding</keyword>
<dbReference type="RefSeq" id="WP_141376291.1">
    <property type="nucleotide sequence ID" value="NZ_BAPL01000025.1"/>
</dbReference>
<dbReference type="InterPro" id="IPR002698">
    <property type="entry name" value="FTHF_cligase"/>
</dbReference>
<dbReference type="GO" id="GO:0046872">
    <property type="term" value="F:metal ion binding"/>
    <property type="evidence" value="ECO:0007669"/>
    <property type="project" value="UniProtKB-KW"/>
</dbReference>
<comment type="catalytic activity">
    <reaction evidence="4">
        <text>(6S)-5-formyl-5,6,7,8-tetrahydrofolate + ATP = (6R)-5,10-methenyltetrahydrofolate + ADP + phosphate</text>
        <dbReference type="Rhea" id="RHEA:10488"/>
        <dbReference type="ChEBI" id="CHEBI:30616"/>
        <dbReference type="ChEBI" id="CHEBI:43474"/>
        <dbReference type="ChEBI" id="CHEBI:57455"/>
        <dbReference type="ChEBI" id="CHEBI:57457"/>
        <dbReference type="ChEBI" id="CHEBI:456216"/>
        <dbReference type="EC" id="6.3.3.2"/>
    </reaction>
</comment>
<keyword evidence="6" id="KW-1185">Reference proteome</keyword>
<evidence type="ECO:0000313" key="6">
    <source>
        <dbReference type="Proteomes" id="UP000317730"/>
    </source>
</evidence>
<organism evidence="5 6">
    <name type="scientific">Acetobacter peroxydans</name>
    <dbReference type="NCBI Taxonomy" id="104098"/>
    <lineage>
        <taxon>Bacteria</taxon>
        <taxon>Pseudomonadati</taxon>
        <taxon>Pseudomonadota</taxon>
        <taxon>Alphaproteobacteria</taxon>
        <taxon>Acetobacterales</taxon>
        <taxon>Acetobacteraceae</taxon>
        <taxon>Acetobacter</taxon>
    </lineage>
</organism>
<dbReference type="SUPFAM" id="SSF100950">
    <property type="entry name" value="NagB/RpiA/CoA transferase-like"/>
    <property type="match status" value="1"/>
</dbReference>
<dbReference type="PANTHER" id="PTHR23407">
    <property type="entry name" value="ATPASE INHIBITOR/5-FORMYLTETRAHYDROFOLATE CYCLO-LIGASE"/>
    <property type="match status" value="1"/>
</dbReference>
<dbReference type="Proteomes" id="UP000317730">
    <property type="component" value="Unassembled WGS sequence"/>
</dbReference>
<evidence type="ECO:0000256" key="4">
    <source>
        <dbReference type="RuleBase" id="RU361279"/>
    </source>
</evidence>
<sequence length="199" mass="21684">MAAPHSTPVMGDPPEIAQQKALARQHCVQSLRTRGPDADAGIRARLKTLLSPRPHQAIACVWPLPHEVDLRPLCHWLHENGARVLLPETTPRGTPLIFRHWHPTCAMRVGRFGTHAPDGPVLAPDIVLVPLLGFDRAGNRLGYGGGYYDRTLARLPSAQAIGYAPASQEVAALPAGPHDQKLPCIVTEREILRFDPPSS</sequence>
<dbReference type="EMBL" id="BJMV01000007">
    <property type="protein sequence ID" value="GEB85767.1"/>
    <property type="molecule type" value="Genomic_DNA"/>
</dbReference>